<gene>
    <name evidence="8" type="ORF">B8W69_08490</name>
</gene>
<dbReference type="FunFam" id="3.40.50.980:FF:000001">
    <property type="entry name" value="Non-ribosomal peptide synthetase"/>
    <property type="match status" value="2"/>
</dbReference>
<dbReference type="SUPFAM" id="SSF47336">
    <property type="entry name" value="ACP-like"/>
    <property type="match status" value="2"/>
</dbReference>
<feature type="domain" description="Carrier" evidence="7">
    <location>
        <begin position="2453"/>
        <end position="2527"/>
    </location>
</feature>
<dbReference type="FunFam" id="3.40.50.12780:FF:000012">
    <property type="entry name" value="Non-ribosomal peptide synthetase"/>
    <property type="match status" value="2"/>
</dbReference>
<dbReference type="GO" id="GO:0005829">
    <property type="term" value="C:cytosol"/>
    <property type="evidence" value="ECO:0007669"/>
    <property type="project" value="TreeGrafter"/>
</dbReference>
<dbReference type="FunFam" id="3.30.300.30:FF:000010">
    <property type="entry name" value="Enterobactin synthetase component F"/>
    <property type="match status" value="2"/>
</dbReference>
<comment type="caution">
    <text evidence="8">The sequence shown here is derived from an EMBL/GenBank/DDBJ whole genome shotgun (WGS) entry which is preliminary data.</text>
</comment>
<dbReference type="CDD" id="cd17643">
    <property type="entry name" value="A_NRPS_Cytc1-like"/>
    <property type="match status" value="1"/>
</dbReference>
<dbReference type="InterPro" id="IPR001242">
    <property type="entry name" value="Condensation_dom"/>
</dbReference>
<keyword evidence="4" id="KW-0597">Phosphoprotein</keyword>
<dbReference type="NCBIfam" id="NF003417">
    <property type="entry name" value="PRK04813.1"/>
    <property type="match status" value="2"/>
</dbReference>
<dbReference type="GO" id="GO:0043041">
    <property type="term" value="P:amino acid activation for nonribosomal peptide biosynthetic process"/>
    <property type="evidence" value="ECO:0007669"/>
    <property type="project" value="TreeGrafter"/>
</dbReference>
<dbReference type="Gene3D" id="1.10.1200.10">
    <property type="entry name" value="ACP-like"/>
    <property type="match status" value="2"/>
</dbReference>
<sequence>MGREDLALPLTRGQRDIWLSQESGYAGTQWQLGLLIKIEGAIRRDVLERAIRQAVTEAEPARASFFEIDGQVVQRPIDCPHLEVGFHDLTGSPDPVEEVRRRASSVQRTPMALNGQLFNFVLFRTQAEEFYLFACCHHIAIDGLGMALVSRRVAAIYSAMVAGSPVTDAYFGSVQDLVDLESGYEASTDYLEDEAYWHKNLPPDGGQEYVPPQTNFDRDPCAPSASVQLDPSAIGSMQQLSKRLRIRRYSVTTAACALLVHAWSGGGSEVALDFPVSRRVRPESKTLPGMLAGVVPLVLQTPPETTVADFCQHVDTQIRELLKHQRFPVHQLDGEGGVRGLRQAANRVGVNFIPARLTLELGGVPATATYTANGPVGHFALFLLGVGDQLFLSTAGAGQPFASFDVSYLAARLEQVLVKMAADPKRPISSIEILDEEENARLDGWSHRAALTQPETAPVSIPVVFAEHAERAPDAVAVTFDGRSLTYRGLDEAANRLAHFLVGHGVGPGQCVALFFPRCADAIVAMLAVLKTGAAYVPIDPAHASSRTKFMLADAAPAAVITTAELRSRLDGSALMVVDAHDPAIEAQPGTALPMPAPENVAYIIYTSGTTGTPKGVAIAHHNVTWLIEALDERLPPGGVWAQCHSSAFDLSVWDIWGALLRGRRLLVVPESVVGFPEDFHALLLAEQVSVLTQTPSAVAMLSPEGLEKTALVVGGEVCPPNLVDRWAAPGRVMINAYGPTEATVCASLSTPLTPGPGLVPIGSPIPGAAMFVLDNWLQRVPPGVVGELYLAGRGVGLGYVRRAGLTASRFVACPFGAAGTRMYRTGDLVSWGADGQLRHLGRADEQVKIRGYRIELGEIQSALAALDGVAQAAVIVREDRPGDKRLVGYITGTADPTEIRTALADRMPAYMVPAAVVVLPAIPLTASGKLHKRALPAPEYTAGEYRAPADAVEEILADIYAQVLGMERVGVDDSFLDLGGDSILSMQVVARARAAGVMFRPRDLFVQQTVARLARVATVADGEAGVVDEGIGPVVATPIMRWLHSLEGPIDEFNQTLVVAAPAGVTEADVAVVLQALLDRHAALRLRIDDDGADGWSLEAPEAGSVDAGGCLHSVDVLSDEALVQARTQLNPAEGLMLSAVWATSTGQLALIIHHLAVDGVSWRILLEDLNIAWAQHHAGQPVALPAGGTSFARWSALLAAHARRAEVVAQAETWGKVAAIPAALPTVQPGVDTFQTAGQTSASLDVETTRLLLGEVPAAFHAGVGDILLIAFGLAFAEFLGLGVGAPIGIAVEGHGRHEELAPYVDLSRTVGWFTTKYPVALTVGALSWAEVVAGEAALGALIKDAKEQLRALPDPLTYGLLRYLNPEVDLGGPDPTIGFNYLGRLGAGADLPGDLWRINDESLSFAGVAAAVPLQLAHTVELNAGTIDTEAGPHLQANWTWAPSALNDEQVSRLSQLWFEALAGICAHVKAGGGGLTPSDIAPARLSQQQIDELCSQGDVLDVLPLTPVQQGLLFHTSFAPGLDDLYTVQLVITVNGALDAHRLREAVQTVVNRHPNLVARFCQDFDEPVQVIPANPVLAWQDVELDPADGDPDQQVQRLCAAERAAVCDLVDKQPTFRVALIRTAADRYRFVLTIHHIVADGWSLPILMQEMFGSYHGERLPAAPSYRSFVTWLHGQDHIVAQGVWRGVMAGFESPTLVGTPGQIARRDVASFRVSDDTTAALTELARSCHTTVSTVLQGAWAQLLMWLTGQHDVAFGTAVSGRPSELIGSESIVGLMINTVPVRATTTAGTTVVDLLEQLQRIHNDTLEHEHLALPEIHRVTGHDQLFDTLFLYENYPVDPAALLGANDLTVTEFDVREFNHYPLSVVATPGHELSLRVEFDTAAFNRAAIATLIDRLQRVLVAMIADPARRLSSLDLLDAAEHERLDAWGNRAVLAQRPSGQASIPELFAAQVARAAEAVAITCGERSWTYRDVEESANRLAHMLTGRGAGPGQRVAVVIPRSAEAVMAILAVLKTGAAYVPIDPTVPAARMEFVLGDCAPIAVVTTADVRSRLERSGLPLIDIDDPALTTQPETALPAVATENIAYVIYTSGTTGTPKGVAVSHHNVTWLLDSLDAQLTLGQVWTQCHSLAFDFSVWEIFGALLYGGRLVVVPDSVVRSPEELHALLVREQVSVLSQTPSAFYALQAADGLSPELGQQLKLQSVVFGGEALEPNRLATWLNHHPGLPRLINMYGITETTVHASFREIVDGDLDSNASPIGVPLAHLAFYVLDGWLRQVPTGLVGELYVAGGGLAAGYVGRPGLSSTRFVACPFGQPGSRMYRTGDLVSWGADGQLRYVGRADEQVKIRGYRIELGEIQAALTGLDGVDHAAVIAREDRPGDKRLVGYITGTADPAEIRTQLGDRLPTYMVPVAVVVLEALPLTVNGKLDVRALPAPEYRDVDHYRAPSSAVEEILAGIYAQVLGVQRIGVDDSFFDLGGDSILSMQVVARARAAGVMCRPRDVFVEQTVARLAQVATVVVDGEGGLVDEGTGSVVATPIMRWLHSVEGAVEQFNQTMVLQAPAGVAQADAVVVLQSLLDRHATLRLRVDDDGAGGWLLWASEVGTVDAAGCVDTVDTLSAEALVAARSRLNPGVGAMLRAVWAESTSQLALIIHHLSIDGVSWRILLEDINIAWAQHRSGQPVALPAPGTSFARWSSLLAEYAQSADVMAQAEAWRQVAAIPAALPPVQPEDTYVSAGQLSVSLDVETTRQLLGEAPAAFRAGVQDILLIAFGLAWTQLLSTSTPIGIDVEGHGRQEELAPHVDLSRTVGWFTTKYPVALKFGGPVGGLSWEQVTAGEDALGALIKDAKEQLRALPDGLTYGLLRYLASDFDLGGSDPVIGFNYLGRLGGAAELGSELWRLSENSFSLGGAAGAVQMPLAHTVELNAGTMDTEAGPQLQANWTWARSALHDKQVSRLSELWFDALTGICAHVRRGGGGLTPSDIAPARVTQQDLDKLARQYRIADVLPLTPLQQGLLYYTGSGQGSADLYAVQLDITVSGALDPQRLREAVHAVVARHPNVVAGFCEDFGEPVQVMPADPAPAWQYVELSSADADVEEQVQQLCTAERVAVCDLAGQPPFRAALIRTADDLYRFVLTNHHIVLDGWSKPILLQEIFASYYGVQLPAAPSYRSFVTWLSEQDRGAARTAWREVLDGFDTPSLVGPVGRPALGLRGTESFQVSAETTQALGELARSYRTTVSTVLQAAWALLLTWLTGQHDVVFGTAVSGRPPDLAGAESMVGLLINTVPVRATIGAETTTAILLDQLQSAYAKTLDHQHLALNEIHRVTGHDQLFDTLFVYENYPMATAALSAVDELNIKGFTSREYNHYPLSVQAVPGHELVLRVEFDTEVFTAARIEKLVERFRRVLVAMTADLDEQS</sequence>
<dbReference type="InterPro" id="IPR020845">
    <property type="entry name" value="AMP-binding_CS"/>
</dbReference>
<evidence type="ECO:0000256" key="3">
    <source>
        <dbReference type="ARBA" id="ARBA00022450"/>
    </source>
</evidence>
<keyword evidence="9" id="KW-1185">Reference proteome</keyword>
<dbReference type="InterPro" id="IPR036736">
    <property type="entry name" value="ACP-like_sf"/>
</dbReference>
<dbReference type="InterPro" id="IPR006162">
    <property type="entry name" value="Ppantetheine_attach_site"/>
</dbReference>
<evidence type="ECO:0000256" key="6">
    <source>
        <dbReference type="ARBA" id="ARBA00023194"/>
    </source>
</evidence>
<evidence type="ECO:0000256" key="5">
    <source>
        <dbReference type="ARBA" id="ARBA00022737"/>
    </source>
</evidence>
<dbReference type="Pfam" id="PF00501">
    <property type="entry name" value="AMP-binding"/>
    <property type="match status" value="2"/>
</dbReference>
<dbReference type="NCBIfam" id="TIGR01720">
    <property type="entry name" value="NRPS-para261"/>
    <property type="match status" value="2"/>
</dbReference>
<dbReference type="InterPro" id="IPR025110">
    <property type="entry name" value="AMP-bd_C"/>
</dbReference>
<evidence type="ECO:0000256" key="1">
    <source>
        <dbReference type="ARBA" id="ARBA00001957"/>
    </source>
</evidence>
<dbReference type="InterPro" id="IPR010071">
    <property type="entry name" value="AA_adenyl_dom"/>
</dbReference>
<evidence type="ECO:0000259" key="7">
    <source>
        <dbReference type="PROSITE" id="PS50075"/>
    </source>
</evidence>
<proteinExistence type="inferred from homology"/>
<dbReference type="InterPro" id="IPR009081">
    <property type="entry name" value="PP-bd_ACP"/>
</dbReference>
<dbReference type="PANTHER" id="PTHR45527:SF14">
    <property type="entry name" value="PLIPASTATIN SYNTHASE SUBUNIT B"/>
    <property type="match status" value="1"/>
</dbReference>
<organism evidence="8 9">
    <name type="scientific">Mycolicibacterium vulneris</name>
    <dbReference type="NCBI Taxonomy" id="547163"/>
    <lineage>
        <taxon>Bacteria</taxon>
        <taxon>Bacillati</taxon>
        <taxon>Actinomycetota</taxon>
        <taxon>Actinomycetes</taxon>
        <taxon>Mycobacteriales</taxon>
        <taxon>Mycobacteriaceae</taxon>
        <taxon>Mycolicibacterium</taxon>
    </lineage>
</organism>
<dbReference type="CDD" id="cd19543">
    <property type="entry name" value="DCL_NRPS"/>
    <property type="match status" value="2"/>
</dbReference>
<dbReference type="RefSeq" id="WP_085289519.1">
    <property type="nucleotide sequence ID" value="NZ_NCXM01000007.1"/>
</dbReference>
<dbReference type="PROSITE" id="PS00455">
    <property type="entry name" value="AMP_BINDING"/>
    <property type="match status" value="2"/>
</dbReference>
<evidence type="ECO:0000313" key="8">
    <source>
        <dbReference type="EMBL" id="OSC29817.1"/>
    </source>
</evidence>
<dbReference type="GO" id="GO:0008610">
    <property type="term" value="P:lipid biosynthetic process"/>
    <property type="evidence" value="ECO:0007669"/>
    <property type="project" value="UniProtKB-ARBA"/>
</dbReference>
<dbReference type="InterPro" id="IPR000873">
    <property type="entry name" value="AMP-dep_synth/lig_dom"/>
</dbReference>
<evidence type="ECO:0000256" key="2">
    <source>
        <dbReference type="ARBA" id="ARBA00006432"/>
    </source>
</evidence>
<dbReference type="Gene3D" id="3.30.559.30">
    <property type="entry name" value="Nonribosomal peptide synthetase, condensation domain"/>
    <property type="match status" value="5"/>
</dbReference>
<dbReference type="PROSITE" id="PS50075">
    <property type="entry name" value="CARRIER"/>
    <property type="match status" value="2"/>
</dbReference>
<dbReference type="Gene3D" id="3.30.559.10">
    <property type="entry name" value="Chloramphenicol acetyltransferase-like domain"/>
    <property type="match status" value="5"/>
</dbReference>
<comment type="cofactor">
    <cofactor evidence="1">
        <name>pantetheine 4'-phosphate</name>
        <dbReference type="ChEBI" id="CHEBI:47942"/>
    </cofactor>
</comment>
<dbReference type="Proteomes" id="UP000242320">
    <property type="component" value="Unassembled WGS sequence"/>
</dbReference>
<dbReference type="SUPFAM" id="SSF56801">
    <property type="entry name" value="Acetyl-CoA synthetase-like"/>
    <property type="match status" value="2"/>
</dbReference>
<reference evidence="8 9" key="1">
    <citation type="submission" date="2017-04" db="EMBL/GenBank/DDBJ databases">
        <title>The new phylogeny of genus Mycobacterium.</title>
        <authorList>
            <person name="Tortoli E."/>
            <person name="Trovato A."/>
            <person name="Cirillo D.M."/>
        </authorList>
    </citation>
    <scope>NUCLEOTIDE SEQUENCE [LARGE SCALE GENOMIC DNA]</scope>
    <source>
        <strain evidence="8 9">DSM 45247</strain>
    </source>
</reference>
<protein>
    <submittedName>
        <fullName evidence="8">Non-ribosomal peptide synthetase</fullName>
    </submittedName>
</protein>
<dbReference type="Pfam" id="PF00668">
    <property type="entry name" value="Condensation"/>
    <property type="match status" value="5"/>
</dbReference>
<dbReference type="InterPro" id="IPR045851">
    <property type="entry name" value="AMP-bd_C_sf"/>
</dbReference>
<dbReference type="GO" id="GO:0003824">
    <property type="term" value="F:catalytic activity"/>
    <property type="evidence" value="ECO:0007669"/>
    <property type="project" value="UniProtKB-KW"/>
</dbReference>
<evidence type="ECO:0000313" key="9">
    <source>
        <dbReference type="Proteomes" id="UP000242320"/>
    </source>
</evidence>
<dbReference type="SUPFAM" id="SSF52777">
    <property type="entry name" value="CoA-dependent acyltransferases"/>
    <property type="match status" value="10"/>
</dbReference>
<dbReference type="Gene3D" id="3.30.300.30">
    <property type="match status" value="2"/>
</dbReference>
<dbReference type="GO" id="GO:0044550">
    <property type="term" value="P:secondary metabolite biosynthetic process"/>
    <property type="evidence" value="ECO:0007669"/>
    <property type="project" value="UniProtKB-ARBA"/>
</dbReference>
<dbReference type="NCBIfam" id="TIGR01733">
    <property type="entry name" value="AA-adenyl-dom"/>
    <property type="match status" value="2"/>
</dbReference>
<dbReference type="Gene3D" id="3.40.50.980">
    <property type="match status" value="4"/>
</dbReference>
<name>A0A1X2L7B0_9MYCO</name>
<dbReference type="PROSITE" id="PS00012">
    <property type="entry name" value="PHOSPHOPANTETHEINE"/>
    <property type="match status" value="2"/>
</dbReference>
<dbReference type="GO" id="GO:0017000">
    <property type="term" value="P:antibiotic biosynthetic process"/>
    <property type="evidence" value="ECO:0007669"/>
    <property type="project" value="UniProtKB-KW"/>
</dbReference>
<dbReference type="Pfam" id="PF13193">
    <property type="entry name" value="AMP-binding_C"/>
    <property type="match status" value="2"/>
</dbReference>
<feature type="domain" description="Carrier" evidence="7">
    <location>
        <begin position="948"/>
        <end position="1022"/>
    </location>
</feature>
<comment type="similarity">
    <text evidence="2">Belongs to the ATP-dependent AMP-binding enzyme family.</text>
</comment>
<dbReference type="PANTHER" id="PTHR45527">
    <property type="entry name" value="NONRIBOSOMAL PEPTIDE SYNTHETASE"/>
    <property type="match status" value="1"/>
</dbReference>
<dbReference type="EMBL" id="NCXM01000007">
    <property type="protein sequence ID" value="OSC29817.1"/>
    <property type="molecule type" value="Genomic_DNA"/>
</dbReference>
<dbReference type="Pfam" id="PF00550">
    <property type="entry name" value="PP-binding"/>
    <property type="match status" value="2"/>
</dbReference>
<dbReference type="FunFam" id="1.10.1200.10:FF:000005">
    <property type="entry name" value="Nonribosomal peptide synthetase 1"/>
    <property type="match status" value="2"/>
</dbReference>
<keyword evidence="3" id="KW-0596">Phosphopantetheine</keyword>
<keyword evidence="5" id="KW-0677">Repeat</keyword>
<dbReference type="GO" id="GO:0031177">
    <property type="term" value="F:phosphopantetheine binding"/>
    <property type="evidence" value="ECO:0007669"/>
    <property type="project" value="TreeGrafter"/>
</dbReference>
<dbReference type="Gene3D" id="2.30.38.10">
    <property type="entry name" value="Luciferase, Domain 3"/>
    <property type="match status" value="2"/>
</dbReference>
<accession>A0A1X2L7B0</accession>
<dbReference type="InterPro" id="IPR010060">
    <property type="entry name" value="NRPS_synth"/>
</dbReference>
<dbReference type="UniPathway" id="UPA00011"/>
<keyword evidence="6" id="KW-0045">Antibiotic biosynthesis</keyword>
<dbReference type="OrthoDB" id="4501954at2"/>
<dbReference type="InterPro" id="IPR023213">
    <property type="entry name" value="CAT-like_dom_sf"/>
</dbReference>
<evidence type="ECO:0000256" key="4">
    <source>
        <dbReference type="ARBA" id="ARBA00022553"/>
    </source>
</evidence>